<keyword evidence="1" id="KW-0472">Membrane</keyword>
<name>A0A0X3USF4_9ACTN</name>
<reference evidence="3" key="1">
    <citation type="submission" date="2015-10" db="EMBL/GenBank/DDBJ databases">
        <authorList>
            <person name="Ju K.-S."/>
            <person name="Doroghazi J.R."/>
            <person name="Metcalf W.W."/>
        </authorList>
    </citation>
    <scope>NUCLEOTIDE SEQUENCE [LARGE SCALE GENOMIC DNA]</scope>
    <source>
        <strain evidence="3">NRRL 3151</strain>
    </source>
</reference>
<accession>A0A0X3USF4</accession>
<evidence type="ECO:0000256" key="1">
    <source>
        <dbReference type="SAM" id="Phobius"/>
    </source>
</evidence>
<keyword evidence="3" id="KW-1185">Reference proteome</keyword>
<proteinExistence type="predicted"/>
<feature type="transmembrane region" description="Helical" evidence="1">
    <location>
        <begin position="100"/>
        <end position="126"/>
    </location>
</feature>
<feature type="transmembrane region" description="Helical" evidence="1">
    <location>
        <begin position="41"/>
        <end position="62"/>
    </location>
</feature>
<keyword evidence="1" id="KW-0812">Transmembrane</keyword>
<feature type="transmembrane region" description="Helical" evidence="1">
    <location>
        <begin position="187"/>
        <end position="204"/>
    </location>
</feature>
<protein>
    <submittedName>
        <fullName evidence="2">Uncharacterized protein</fullName>
    </submittedName>
</protein>
<evidence type="ECO:0000313" key="3">
    <source>
        <dbReference type="Proteomes" id="UP000053923"/>
    </source>
</evidence>
<evidence type="ECO:0000313" key="2">
    <source>
        <dbReference type="EMBL" id="KUL35440.1"/>
    </source>
</evidence>
<feature type="transmembrane region" description="Helical" evidence="1">
    <location>
        <begin position="147"/>
        <end position="167"/>
    </location>
</feature>
<dbReference type="RefSeq" id="WP_062704009.1">
    <property type="nucleotide sequence ID" value="NZ_LLZG01000153.1"/>
</dbReference>
<keyword evidence="1" id="KW-1133">Transmembrane helix</keyword>
<dbReference type="EMBL" id="LLZG01000153">
    <property type="protein sequence ID" value="KUL35440.1"/>
    <property type="molecule type" value="Genomic_DNA"/>
</dbReference>
<sequence length="251" mass="26843">MNRVVAVLSRVGDAWDRAAHAVAATPSRLRRALSVRRRRRIALVTGAVLLVLYLTAIGDLVFSPSGRWAGMPFAQTEWDRVFSTRAPYLFEPVLVLRTPYMALFLSPVNVLLGAVVAGLAAANIAVAPAARDETVCRAPRARGLTRLLGVLPAFLLGFACCVPAFLLALGTGTAAAVLPFVVPLRPVFYPLSLVLLTVSVVWGARKLDPPAKQNGAADDPPDHAQPARTLRVAARVEFIQPQVAQRCPEGG</sequence>
<dbReference type="OrthoDB" id="4338815at2"/>
<gene>
    <name evidence="2" type="ORF">ADL12_19815</name>
</gene>
<dbReference type="Proteomes" id="UP000053923">
    <property type="component" value="Unassembled WGS sequence"/>
</dbReference>
<organism evidence="2 3">
    <name type="scientific">Streptomyces regalis</name>
    <dbReference type="NCBI Taxonomy" id="68262"/>
    <lineage>
        <taxon>Bacteria</taxon>
        <taxon>Bacillati</taxon>
        <taxon>Actinomycetota</taxon>
        <taxon>Actinomycetes</taxon>
        <taxon>Kitasatosporales</taxon>
        <taxon>Streptomycetaceae</taxon>
        <taxon>Streptomyces</taxon>
    </lineage>
</organism>
<dbReference type="AlphaFoldDB" id="A0A0X3USF4"/>
<comment type="caution">
    <text evidence="2">The sequence shown here is derived from an EMBL/GenBank/DDBJ whole genome shotgun (WGS) entry which is preliminary data.</text>
</comment>